<feature type="compositionally biased region" description="Low complexity" evidence="1">
    <location>
        <begin position="233"/>
        <end position="282"/>
    </location>
</feature>
<organism evidence="3 4">
    <name type="scientific">Raphidocelis subcapitata</name>
    <dbReference type="NCBI Taxonomy" id="307507"/>
    <lineage>
        <taxon>Eukaryota</taxon>
        <taxon>Viridiplantae</taxon>
        <taxon>Chlorophyta</taxon>
        <taxon>core chlorophytes</taxon>
        <taxon>Chlorophyceae</taxon>
        <taxon>CS clade</taxon>
        <taxon>Sphaeropleales</taxon>
        <taxon>Selenastraceae</taxon>
        <taxon>Raphidocelis</taxon>
    </lineage>
</organism>
<keyword evidence="4" id="KW-1185">Reference proteome</keyword>
<feature type="domain" description="ZPR1 jelly-roll" evidence="2">
    <location>
        <begin position="125"/>
        <end position="221"/>
    </location>
</feature>
<dbReference type="OrthoDB" id="308464at2759"/>
<feature type="region of interest" description="Disordered" evidence="1">
    <location>
        <begin position="233"/>
        <end position="306"/>
    </location>
</feature>
<dbReference type="EMBL" id="BDRX01000010">
    <property type="protein sequence ID" value="GBF89507.1"/>
    <property type="molecule type" value="Genomic_DNA"/>
</dbReference>
<dbReference type="Proteomes" id="UP000247498">
    <property type="component" value="Unassembled WGS sequence"/>
</dbReference>
<reference evidence="3 4" key="1">
    <citation type="journal article" date="2018" name="Sci. Rep.">
        <title>Raphidocelis subcapitata (=Pseudokirchneriella subcapitata) provides an insight into genome evolution and environmental adaptations in the Sphaeropleales.</title>
        <authorList>
            <person name="Suzuki S."/>
            <person name="Yamaguchi H."/>
            <person name="Nakajima N."/>
            <person name="Kawachi M."/>
        </authorList>
    </citation>
    <scope>NUCLEOTIDE SEQUENCE [LARGE SCALE GENOMIC DNA]</scope>
    <source>
        <strain evidence="3 4">NIES-35</strain>
    </source>
</reference>
<evidence type="ECO:0000259" key="2">
    <source>
        <dbReference type="Pfam" id="PF22794"/>
    </source>
</evidence>
<dbReference type="InterPro" id="IPR042451">
    <property type="entry name" value="ZPR1_A/B_dom"/>
</dbReference>
<comment type="caution">
    <text evidence="3">The sequence shown here is derived from an EMBL/GenBank/DDBJ whole genome shotgun (WGS) entry which is preliminary data.</text>
</comment>
<dbReference type="InParanoid" id="A0A2V0NX52"/>
<accession>A0A2V0NX52</accession>
<gene>
    <name evidence="3" type="ORF">Rsub_02079</name>
</gene>
<dbReference type="Pfam" id="PF22794">
    <property type="entry name" value="jr-ZPR1"/>
    <property type="match status" value="1"/>
</dbReference>
<dbReference type="Gene3D" id="2.60.120.1040">
    <property type="entry name" value="ZPR1, A/B domain"/>
    <property type="match status" value="1"/>
</dbReference>
<name>A0A2V0NX52_9CHLO</name>
<dbReference type="AlphaFoldDB" id="A0A2V0NX52"/>
<dbReference type="STRING" id="307507.A0A2V0NX52"/>
<evidence type="ECO:0000313" key="3">
    <source>
        <dbReference type="EMBL" id="GBF89507.1"/>
    </source>
</evidence>
<sequence length="306" mass="33162">MGIPVSNSGLLEASKIDMSHQEMDRLVTELEGIWYSFAVDGDGEPTGVEWLPVDHVGHALCNDLGYEDMPEFEDALKGTFEAFLDHLPHVVKETRNGRAYFQIRPDPPQSAWRDTKMTVRVNSTKDLWRVCLKSPHARIEIPELEFEISSDGKRHIDSIYNHIAAAVYNLGNYVRQAGSSLSEDHKSKILDTVIALNVFLDVPKPFTWILHDPSGTSEFKPMEDVEVEQAPEPEAGAGATDGAPEAAAAEAGAAEEGAGDEAAAAEAGAAAGDAEQRQAAAAEAEEEEEAEEAEEEAQQRPAAAAR</sequence>
<evidence type="ECO:0000313" key="4">
    <source>
        <dbReference type="Proteomes" id="UP000247498"/>
    </source>
</evidence>
<evidence type="ECO:0000256" key="1">
    <source>
        <dbReference type="SAM" id="MobiDB-lite"/>
    </source>
</evidence>
<protein>
    <recommendedName>
        <fullName evidence="2">ZPR1 jelly-roll domain-containing protein</fullName>
    </recommendedName>
</protein>
<dbReference type="InterPro" id="IPR056180">
    <property type="entry name" value="ZPR1_jr_dom"/>
</dbReference>
<proteinExistence type="predicted"/>
<feature type="compositionally biased region" description="Acidic residues" evidence="1">
    <location>
        <begin position="283"/>
        <end position="296"/>
    </location>
</feature>